<sequence>MRTTPALRTLAAALCTGGVLTVVAAGTSAAAAPPTQTITGGGGHHGHHEPIWGTVVSRGELNLREQPTTNSPVVGSLPSGSQDRVRCAVLGQSVFGNPYWFWLVGAQAWASAAFVDTGDQGVPSCDPCPGWKDDSWKNNSWNDGSHSDSWSSSSSGAWSFSASGTWSWSASGAWSAADASSNSWGQFPGGG</sequence>
<evidence type="ECO:0000256" key="1">
    <source>
        <dbReference type="SAM" id="MobiDB-lite"/>
    </source>
</evidence>
<dbReference type="EMBL" id="CP163435">
    <property type="protein sequence ID" value="XDQ27246.1"/>
    <property type="molecule type" value="Genomic_DNA"/>
</dbReference>
<dbReference type="AlphaFoldDB" id="A0AB39PBL6"/>
<gene>
    <name evidence="3" type="ORF">AB5J56_22145</name>
</gene>
<feature type="region of interest" description="Disordered" evidence="1">
    <location>
        <begin position="143"/>
        <end position="165"/>
    </location>
</feature>
<name>A0AB39PBL6_9ACTN</name>
<protein>
    <submittedName>
        <fullName evidence="3">SH3 domain-containing protein</fullName>
    </submittedName>
</protein>
<dbReference type="Gene3D" id="2.30.30.40">
    <property type="entry name" value="SH3 Domains"/>
    <property type="match status" value="1"/>
</dbReference>
<accession>A0AB39PBL6</accession>
<feature type="chain" id="PRO_5044259528" evidence="2">
    <location>
        <begin position="25"/>
        <end position="191"/>
    </location>
</feature>
<dbReference type="RefSeq" id="WP_369234501.1">
    <property type="nucleotide sequence ID" value="NZ_CP163435.1"/>
</dbReference>
<reference evidence="3" key="1">
    <citation type="submission" date="2024-07" db="EMBL/GenBank/DDBJ databases">
        <authorList>
            <person name="Yu S.T."/>
        </authorList>
    </citation>
    <scope>NUCLEOTIDE SEQUENCE</scope>
    <source>
        <strain evidence="3">R21</strain>
    </source>
</reference>
<evidence type="ECO:0000313" key="3">
    <source>
        <dbReference type="EMBL" id="XDQ27246.1"/>
    </source>
</evidence>
<evidence type="ECO:0000256" key="2">
    <source>
        <dbReference type="SAM" id="SignalP"/>
    </source>
</evidence>
<proteinExistence type="predicted"/>
<organism evidence="3">
    <name type="scientific">Streptomyces sp. R21</name>
    <dbReference type="NCBI Taxonomy" id="3238627"/>
    <lineage>
        <taxon>Bacteria</taxon>
        <taxon>Bacillati</taxon>
        <taxon>Actinomycetota</taxon>
        <taxon>Actinomycetes</taxon>
        <taxon>Kitasatosporales</taxon>
        <taxon>Streptomycetaceae</taxon>
        <taxon>Streptomyces</taxon>
    </lineage>
</organism>
<keyword evidence="2" id="KW-0732">Signal</keyword>
<feature type="signal peptide" evidence="2">
    <location>
        <begin position="1"/>
        <end position="24"/>
    </location>
</feature>